<keyword evidence="2" id="KW-1185">Reference proteome</keyword>
<gene>
    <name evidence="3" type="primary">LOC125775350</name>
</gene>
<dbReference type="SUPFAM" id="SSF56219">
    <property type="entry name" value="DNase I-like"/>
    <property type="match status" value="1"/>
</dbReference>
<dbReference type="PANTHER" id="PTHR33273">
    <property type="entry name" value="DOMAIN-CONTAINING PROTEIN, PUTATIVE-RELATED"/>
    <property type="match status" value="1"/>
</dbReference>
<evidence type="ECO:0000313" key="2">
    <source>
        <dbReference type="Proteomes" id="UP001652620"/>
    </source>
</evidence>
<proteinExistence type="predicted"/>
<protein>
    <submittedName>
        <fullName evidence="3">Uncharacterized protein LOC125775350</fullName>
    </submittedName>
</protein>
<dbReference type="Gene3D" id="3.60.10.10">
    <property type="entry name" value="Endonuclease/exonuclease/phosphatase"/>
    <property type="match status" value="1"/>
</dbReference>
<dbReference type="RefSeq" id="XP_049301803.1">
    <property type="nucleotide sequence ID" value="XM_049445846.1"/>
</dbReference>
<reference evidence="3" key="2">
    <citation type="submission" date="2025-08" db="UniProtKB">
        <authorList>
            <consortium name="RefSeq"/>
        </authorList>
    </citation>
    <scope>IDENTIFICATION</scope>
    <source>
        <tissue evidence="3">Adult</tissue>
    </source>
</reference>
<dbReference type="InterPro" id="IPR036691">
    <property type="entry name" value="Endo/exonu/phosph_ase_sf"/>
</dbReference>
<dbReference type="InterPro" id="IPR005135">
    <property type="entry name" value="Endo/exonuclease/phosphatase"/>
</dbReference>
<evidence type="ECO:0000259" key="1">
    <source>
        <dbReference type="Pfam" id="PF14529"/>
    </source>
</evidence>
<sequence>MPNNNNIRCVQINLQHSKSATANLTTLVNEGGIDISLIQEPWVNEDSIKGLNSSNYNLFYTRNRGKPRACILINKSINSFLCPNYSTADITVVKVEQKEKPFFLVSAYLAHDEDIPPAPLTRLVEENKKDDVLIGCDANARHTVWGSSSINTRGESLLQYILNSNLSICNKGDKPTFIFPSSDRFPGWEKVLDLTLSADTDSLVVDNWRLSDEPSMSDHSCILFSIRERYSAPLTYRNPRRTKWGNFTSIATKSLEKEGNNSIRNPEELDSEVEKLEKILTTTFNKSTPLTVLKKRKSLPWWNSHLKNLRTQLRKAFSESFRTKIWQSYKDIFKEYKKAVRKAKNDSWRPEPPLNAADYRSQIVDKRKIKYAINSFAPFKAAGPDGFMPIMLQKLVEPMVLRLENIYKASIQLSYIPRNWKRSKVAFLPKPGRRKHEKCQGF</sequence>
<dbReference type="Proteomes" id="UP001652620">
    <property type="component" value="Chromosome 1"/>
</dbReference>
<reference evidence="2" key="1">
    <citation type="submission" date="2025-05" db="UniProtKB">
        <authorList>
            <consortium name="RefSeq"/>
        </authorList>
    </citation>
    <scope>NUCLEOTIDE SEQUENCE [LARGE SCALE GENOMIC DNA]</scope>
</reference>
<accession>A0ABM3IXU6</accession>
<organism evidence="2 3">
    <name type="scientific">Bactrocera dorsalis</name>
    <name type="common">Oriental fruit fly</name>
    <name type="synonym">Dacus dorsalis</name>
    <dbReference type="NCBI Taxonomy" id="27457"/>
    <lineage>
        <taxon>Eukaryota</taxon>
        <taxon>Metazoa</taxon>
        <taxon>Ecdysozoa</taxon>
        <taxon>Arthropoda</taxon>
        <taxon>Hexapoda</taxon>
        <taxon>Insecta</taxon>
        <taxon>Pterygota</taxon>
        <taxon>Neoptera</taxon>
        <taxon>Endopterygota</taxon>
        <taxon>Diptera</taxon>
        <taxon>Brachycera</taxon>
        <taxon>Muscomorpha</taxon>
        <taxon>Tephritoidea</taxon>
        <taxon>Tephritidae</taxon>
        <taxon>Bactrocera</taxon>
        <taxon>Bactrocera</taxon>
    </lineage>
</organism>
<dbReference type="PANTHER" id="PTHR33273:SF4">
    <property type="entry name" value="ENDONUCLEASE_EXONUCLEASE_PHOSPHATASE DOMAIN-CONTAINING PROTEIN"/>
    <property type="match status" value="1"/>
</dbReference>
<feature type="domain" description="Endonuclease/exonuclease/phosphatase" evidence="1">
    <location>
        <begin position="104"/>
        <end position="222"/>
    </location>
</feature>
<name>A0ABM3IXU6_BACDO</name>
<dbReference type="GeneID" id="125775350"/>
<evidence type="ECO:0000313" key="3">
    <source>
        <dbReference type="RefSeq" id="XP_049301803.1"/>
    </source>
</evidence>
<dbReference type="Pfam" id="PF14529">
    <property type="entry name" value="Exo_endo_phos_2"/>
    <property type="match status" value="1"/>
</dbReference>